<evidence type="ECO:0000259" key="2">
    <source>
        <dbReference type="PROSITE" id="PS50894"/>
    </source>
</evidence>
<evidence type="ECO:0000256" key="1">
    <source>
        <dbReference type="PROSITE-ProRule" id="PRU00110"/>
    </source>
</evidence>
<dbReference type="EMBL" id="AXOL01000070">
    <property type="protein sequence ID" value="ERT48172.1"/>
    <property type="molecule type" value="Genomic_DNA"/>
</dbReference>
<gene>
    <name evidence="3" type="ORF">O991_02604</name>
</gene>
<dbReference type="Pfam" id="PF01627">
    <property type="entry name" value="Hpt"/>
    <property type="match status" value="1"/>
</dbReference>
<feature type="modified residue" description="Phosphohistidine" evidence="1">
    <location>
        <position position="60"/>
    </location>
</feature>
<comment type="caution">
    <text evidence="3">The sequence shown here is derived from an EMBL/GenBank/DDBJ whole genome shotgun (WGS) entry which is preliminary data.</text>
</comment>
<dbReference type="InterPro" id="IPR036641">
    <property type="entry name" value="HPT_dom_sf"/>
</dbReference>
<dbReference type="RefSeq" id="WP_023043178.1">
    <property type="nucleotide sequence ID" value="NZ_KI518290.1"/>
</dbReference>
<name>A0AAV3KZ62_ENTFC</name>
<dbReference type="Proteomes" id="UP000017126">
    <property type="component" value="Unassembled WGS sequence"/>
</dbReference>
<proteinExistence type="predicted"/>
<evidence type="ECO:0000313" key="4">
    <source>
        <dbReference type="Proteomes" id="UP000017126"/>
    </source>
</evidence>
<organism evidence="3 4">
    <name type="scientific">Enterococcus faecium 10/96A</name>
    <dbReference type="NCBI Taxonomy" id="1391465"/>
    <lineage>
        <taxon>Bacteria</taxon>
        <taxon>Bacillati</taxon>
        <taxon>Bacillota</taxon>
        <taxon>Bacilli</taxon>
        <taxon>Lactobacillales</taxon>
        <taxon>Enterococcaceae</taxon>
        <taxon>Enterococcus</taxon>
    </lineage>
</organism>
<dbReference type="GO" id="GO:0000160">
    <property type="term" value="P:phosphorelay signal transduction system"/>
    <property type="evidence" value="ECO:0007669"/>
    <property type="project" value="InterPro"/>
</dbReference>
<keyword evidence="1" id="KW-0597">Phosphoprotein</keyword>
<dbReference type="InterPro" id="IPR008207">
    <property type="entry name" value="Sig_transdc_His_kin_Hpt_dom"/>
</dbReference>
<protein>
    <recommendedName>
        <fullName evidence="2">HPt domain-containing protein</fullName>
    </recommendedName>
</protein>
<accession>A0AAV3KZ62</accession>
<dbReference type="Gene3D" id="1.20.120.160">
    <property type="entry name" value="HPT domain"/>
    <property type="match status" value="1"/>
</dbReference>
<dbReference type="PROSITE" id="PS50894">
    <property type="entry name" value="HPT"/>
    <property type="match status" value="1"/>
</dbReference>
<sequence>MSLKECYVKLGGDYEEVLARLFSEDMVRRFLKKFLSDGTYRLLLEKLSSEDYPEAFRAAHTLKGVCENLGLSDLCKSSSMLTEALRAGERPENLDVLIAQVCTNYEQAVSAIQMLTGC</sequence>
<feature type="domain" description="HPt" evidence="2">
    <location>
        <begin position="19"/>
        <end position="115"/>
    </location>
</feature>
<reference evidence="3 4" key="1">
    <citation type="submission" date="2013-09" db="EMBL/GenBank/DDBJ databases">
        <title>The Genome Sequence of Enterococcus faecium 10/96A.</title>
        <authorList>
            <consortium name="The Broad Institute Genome Sequencing Platform"/>
            <consortium name="The Broad Institute Genome Sequencing Center for Infectious Disease"/>
            <person name="Earl A.M."/>
            <person name="Gilmore M.S."/>
            <person name="Lebreton F."/>
            <person name="Courvalin P."/>
            <person name="Walker B."/>
            <person name="Young S.K."/>
            <person name="Zeng Q."/>
            <person name="Gargeya S."/>
            <person name="Fitzgerald M."/>
            <person name="Haas B."/>
            <person name="Abouelleil A."/>
            <person name="Alvarado L."/>
            <person name="Arachchi H.M."/>
            <person name="Berlin A.M."/>
            <person name="Chapman S.B."/>
            <person name="Dewar J."/>
            <person name="Goldberg J."/>
            <person name="Griggs A."/>
            <person name="Gujja S."/>
            <person name="Hansen M."/>
            <person name="Howarth C."/>
            <person name="Imamovic A."/>
            <person name="Larimer J."/>
            <person name="McCowan C."/>
            <person name="Murphy C."/>
            <person name="Neiman D."/>
            <person name="Pearson M."/>
            <person name="Priest M."/>
            <person name="Roberts A."/>
            <person name="Saif S."/>
            <person name="Shea T."/>
            <person name="Sisk P."/>
            <person name="Sykes S."/>
            <person name="Wortman J."/>
            <person name="Nusbaum C."/>
            <person name="Birren B."/>
        </authorList>
    </citation>
    <scope>NUCLEOTIDE SEQUENCE [LARGE SCALE GENOMIC DNA]</scope>
    <source>
        <strain evidence="3 4">10/96A</strain>
    </source>
</reference>
<dbReference type="CDD" id="cd00088">
    <property type="entry name" value="HPT"/>
    <property type="match status" value="1"/>
</dbReference>
<evidence type="ECO:0000313" key="3">
    <source>
        <dbReference type="EMBL" id="ERT48172.1"/>
    </source>
</evidence>
<dbReference type="SUPFAM" id="SSF47226">
    <property type="entry name" value="Histidine-containing phosphotransfer domain, HPT domain"/>
    <property type="match status" value="1"/>
</dbReference>
<dbReference type="AlphaFoldDB" id="A0AAV3KZ62"/>